<name>A0A5C6U0J2_9BURK</name>
<dbReference type="Proteomes" id="UP000321832">
    <property type="component" value="Unassembled WGS sequence"/>
</dbReference>
<proteinExistence type="predicted"/>
<dbReference type="EMBL" id="VOPW01000001">
    <property type="protein sequence ID" value="TXC66472.1"/>
    <property type="molecule type" value="Genomic_DNA"/>
</dbReference>
<keyword evidence="2" id="KW-1185">Reference proteome</keyword>
<comment type="caution">
    <text evidence="1">The sequence shown here is derived from an EMBL/GenBank/DDBJ whole genome shotgun (WGS) entry which is preliminary data.</text>
</comment>
<dbReference type="InterPro" id="IPR025459">
    <property type="entry name" value="DUF4279"/>
</dbReference>
<protein>
    <submittedName>
        <fullName evidence="1">DUF4279 domain-containing protein</fullName>
    </submittedName>
</protein>
<reference evidence="1 2" key="1">
    <citation type="submission" date="2019-08" db="EMBL/GenBank/DDBJ databases">
        <authorList>
            <person name="Khan S.A."/>
            <person name="Jeon C.O."/>
            <person name="Jeong S.E."/>
        </authorList>
    </citation>
    <scope>NUCLEOTIDE SEQUENCE [LARGE SCALE GENOMIC DNA]</scope>
    <source>
        <strain evidence="2">IMCC1728</strain>
    </source>
</reference>
<evidence type="ECO:0000313" key="1">
    <source>
        <dbReference type="EMBL" id="TXC66472.1"/>
    </source>
</evidence>
<organism evidence="1 2">
    <name type="scientific">Piscinibacter aquaticus</name>
    <dbReference type="NCBI Taxonomy" id="392597"/>
    <lineage>
        <taxon>Bacteria</taxon>
        <taxon>Pseudomonadati</taxon>
        <taxon>Pseudomonadota</taxon>
        <taxon>Betaproteobacteria</taxon>
        <taxon>Burkholderiales</taxon>
        <taxon>Sphaerotilaceae</taxon>
        <taxon>Piscinibacter</taxon>
    </lineage>
</organism>
<dbReference type="Pfam" id="PF14106">
    <property type="entry name" value="DUF4279"/>
    <property type="match status" value="1"/>
</dbReference>
<evidence type="ECO:0000313" key="2">
    <source>
        <dbReference type="Proteomes" id="UP000321832"/>
    </source>
</evidence>
<gene>
    <name evidence="1" type="ORF">FSC37_13360</name>
</gene>
<sequence>MARSASDCEYQSTVTLMLLGDNLVPGEITRLLSLRPTQAWRRGEPSHRASDPVHGYGGWKKALPESQVSRPLPSQLRYWVRTLAGRSQAIATLAHQGHLCSLSCYIASSGTASIIVPPELQRAVAALGLELRLSFFAQES</sequence>
<dbReference type="AlphaFoldDB" id="A0A5C6U0J2"/>
<accession>A0A5C6U0J2</accession>